<protein>
    <submittedName>
        <fullName evidence="2">Uncharacterized protein</fullName>
    </submittedName>
</protein>
<evidence type="ECO:0000313" key="3">
    <source>
        <dbReference type="Proteomes" id="UP001166291"/>
    </source>
</evidence>
<feature type="signal peptide" evidence="1">
    <location>
        <begin position="1"/>
        <end position="20"/>
    </location>
</feature>
<keyword evidence="3" id="KW-1185">Reference proteome</keyword>
<evidence type="ECO:0000313" key="2">
    <source>
        <dbReference type="EMBL" id="MBW2940757.1"/>
    </source>
</evidence>
<sequence>MKKHIIFAAVLGFATPSLFAGEVDASSVTTFSAGTPAKAAEVNSTFGALIAAINDNAERISNLELAEPNNSVAGGTYQIRSINSEVAVGSSAQNGYQQDGPNDFANISNGSLAATLSFSSESLSGTFVVDAGADKTYEANTPFNRFTDFSDSESETNQITYVQTGSTVSVTFPDDGDTFTVDFIVSGDGSVLLTRSFEAGDTTFNDGSTGEFSFMELLVGIRTE</sequence>
<feature type="chain" id="PRO_5046977168" evidence="1">
    <location>
        <begin position="21"/>
        <end position="224"/>
    </location>
</feature>
<reference evidence="2" key="1">
    <citation type="submission" date="2021-07" db="EMBL/GenBank/DDBJ databases">
        <title>Zhongshania sp. CAU 1632 isolated from seawater.</title>
        <authorList>
            <person name="Kim W."/>
        </authorList>
    </citation>
    <scope>NUCLEOTIDE SEQUENCE</scope>
    <source>
        <strain evidence="2">CAU 1632</strain>
    </source>
</reference>
<keyword evidence="1" id="KW-0732">Signal</keyword>
<gene>
    <name evidence="2" type="ORF">KXJ70_08225</name>
</gene>
<comment type="caution">
    <text evidence="2">The sequence shown here is derived from an EMBL/GenBank/DDBJ whole genome shotgun (WGS) entry which is preliminary data.</text>
</comment>
<name>A0ABS6VR21_9GAMM</name>
<dbReference type="Proteomes" id="UP001166291">
    <property type="component" value="Unassembled WGS sequence"/>
</dbReference>
<evidence type="ECO:0000256" key="1">
    <source>
        <dbReference type="SAM" id="SignalP"/>
    </source>
</evidence>
<dbReference type="RefSeq" id="WP_219042928.1">
    <property type="nucleotide sequence ID" value="NZ_JAHWDQ010000001.1"/>
</dbReference>
<proteinExistence type="predicted"/>
<dbReference type="EMBL" id="JAHWDQ010000001">
    <property type="protein sequence ID" value="MBW2940757.1"/>
    <property type="molecule type" value="Genomic_DNA"/>
</dbReference>
<accession>A0ABS6VR21</accession>
<organism evidence="2 3">
    <name type="scientific">Zhongshania aquimaris</name>
    <dbReference type="NCBI Taxonomy" id="2857107"/>
    <lineage>
        <taxon>Bacteria</taxon>
        <taxon>Pseudomonadati</taxon>
        <taxon>Pseudomonadota</taxon>
        <taxon>Gammaproteobacteria</taxon>
        <taxon>Cellvibrionales</taxon>
        <taxon>Spongiibacteraceae</taxon>
        <taxon>Zhongshania</taxon>
    </lineage>
</organism>